<accession>A0A517Y530</accession>
<reference evidence="1 2" key="1">
    <citation type="submission" date="2019-02" db="EMBL/GenBank/DDBJ databases">
        <title>Deep-cultivation of Planctomycetes and their phenomic and genomic characterization uncovers novel biology.</title>
        <authorList>
            <person name="Wiegand S."/>
            <person name="Jogler M."/>
            <person name="Boedeker C."/>
            <person name="Pinto D."/>
            <person name="Vollmers J."/>
            <person name="Rivas-Marin E."/>
            <person name="Kohn T."/>
            <person name="Peeters S.H."/>
            <person name="Heuer A."/>
            <person name="Rast P."/>
            <person name="Oberbeckmann S."/>
            <person name="Bunk B."/>
            <person name="Jeske O."/>
            <person name="Meyerdierks A."/>
            <person name="Storesund J.E."/>
            <person name="Kallscheuer N."/>
            <person name="Luecker S."/>
            <person name="Lage O.M."/>
            <person name="Pohl T."/>
            <person name="Merkel B.J."/>
            <person name="Hornburger P."/>
            <person name="Mueller R.-W."/>
            <person name="Bruemmer F."/>
            <person name="Labrenz M."/>
            <person name="Spormann A.M."/>
            <person name="Op den Camp H."/>
            <person name="Overmann J."/>
            <person name="Amann R."/>
            <person name="Jetten M.S.M."/>
            <person name="Mascher T."/>
            <person name="Medema M.H."/>
            <person name="Devos D.P."/>
            <person name="Kaster A.-K."/>
            <person name="Ovreas L."/>
            <person name="Rohde M."/>
            <person name="Galperin M.Y."/>
            <person name="Jogler C."/>
        </authorList>
    </citation>
    <scope>NUCLEOTIDE SEQUENCE [LARGE SCALE GENOMIC DNA]</scope>
    <source>
        <strain evidence="1 2">ETA_A8</strain>
    </source>
</reference>
<dbReference type="AlphaFoldDB" id="A0A517Y530"/>
<dbReference type="EMBL" id="CP036274">
    <property type="protein sequence ID" value="QDU25232.1"/>
    <property type="molecule type" value="Genomic_DNA"/>
</dbReference>
<protein>
    <submittedName>
        <fullName evidence="1">Uncharacterized protein</fullName>
    </submittedName>
</protein>
<name>A0A517Y530_9BACT</name>
<proteinExistence type="predicted"/>
<evidence type="ECO:0000313" key="1">
    <source>
        <dbReference type="EMBL" id="QDU25232.1"/>
    </source>
</evidence>
<keyword evidence="2" id="KW-1185">Reference proteome</keyword>
<sequence length="353" mass="38695">MASRVGRPLSIPAAPATFHAIGVAWVVGGHYSSCAIATTARRPRCPAHEPSGTLLVACSANSRRQFRLAILIWGLASLVGCAPFRVPDEIPTSGRALPAPRLSPDSVILEIGQAQMPLTDRSGYDEVWQQADEQSLSLELRQELARNGLRCGILGQRVPEKVRQLMSQKIDLAQQRSEDLDVGEVEVDRQVRRLQCRAGRRAKILCSKTYDELSLLTRDNGAVRGQQLHKAQCLFGLKPYPESDGRVRIDLIPEVEHGEVRQQFVAGEGTLMQRIGRDKRTFENLRTSLTLSPGQTLIVSAGEDAKGLGEHFFVESVGGTTSRSILFVRVAHTQHDDLFAPELSTLPLATPGE</sequence>
<dbReference type="Proteomes" id="UP000315017">
    <property type="component" value="Chromosome"/>
</dbReference>
<organism evidence="1 2">
    <name type="scientific">Anatilimnocola aggregata</name>
    <dbReference type="NCBI Taxonomy" id="2528021"/>
    <lineage>
        <taxon>Bacteria</taxon>
        <taxon>Pseudomonadati</taxon>
        <taxon>Planctomycetota</taxon>
        <taxon>Planctomycetia</taxon>
        <taxon>Pirellulales</taxon>
        <taxon>Pirellulaceae</taxon>
        <taxon>Anatilimnocola</taxon>
    </lineage>
</organism>
<dbReference type="KEGG" id="aagg:ETAA8_02950"/>
<evidence type="ECO:0000313" key="2">
    <source>
        <dbReference type="Proteomes" id="UP000315017"/>
    </source>
</evidence>
<gene>
    <name evidence="1" type="ORF">ETAA8_02950</name>
</gene>